<dbReference type="Gene3D" id="3.30.505.10">
    <property type="entry name" value="SH2 domain"/>
    <property type="match status" value="1"/>
</dbReference>
<dbReference type="Gene3D" id="2.30.30.40">
    <property type="entry name" value="SH3 Domains"/>
    <property type="match status" value="1"/>
</dbReference>
<keyword evidence="5 17" id="KW-0808">Transferase</keyword>
<dbReference type="InterPro" id="IPR011009">
    <property type="entry name" value="Kinase-like_dom_sf"/>
</dbReference>
<evidence type="ECO:0000256" key="5">
    <source>
        <dbReference type="ARBA" id="ARBA00022679"/>
    </source>
</evidence>
<dbReference type="InterPro" id="IPR017441">
    <property type="entry name" value="Protein_kinase_ATP_BS"/>
</dbReference>
<dbReference type="SUPFAM" id="SSF50044">
    <property type="entry name" value="SH3-domain"/>
    <property type="match status" value="1"/>
</dbReference>
<dbReference type="AlphaFoldDB" id="A0ABD1J412"/>
<name>A0ABD1J412_9TELE</name>
<evidence type="ECO:0000259" key="18">
    <source>
        <dbReference type="PROSITE" id="PS50001"/>
    </source>
</evidence>
<dbReference type="PROSITE" id="PS50002">
    <property type="entry name" value="SH3"/>
    <property type="match status" value="1"/>
</dbReference>
<organism evidence="21 22">
    <name type="scientific">Coilia grayii</name>
    <name type="common">Gray's grenadier anchovy</name>
    <dbReference type="NCBI Taxonomy" id="363190"/>
    <lineage>
        <taxon>Eukaryota</taxon>
        <taxon>Metazoa</taxon>
        <taxon>Chordata</taxon>
        <taxon>Craniata</taxon>
        <taxon>Vertebrata</taxon>
        <taxon>Euteleostomi</taxon>
        <taxon>Actinopterygii</taxon>
        <taxon>Neopterygii</taxon>
        <taxon>Teleostei</taxon>
        <taxon>Clupei</taxon>
        <taxon>Clupeiformes</taxon>
        <taxon>Clupeoidei</taxon>
        <taxon>Engraulidae</taxon>
        <taxon>Coilinae</taxon>
        <taxon>Coilia</taxon>
    </lineage>
</organism>
<dbReference type="SMART" id="SM00219">
    <property type="entry name" value="TyrKc"/>
    <property type="match status" value="1"/>
</dbReference>
<dbReference type="EMBL" id="JBHFQA010000019">
    <property type="protein sequence ID" value="KAL2081938.1"/>
    <property type="molecule type" value="Genomic_DNA"/>
</dbReference>
<accession>A0ABD1J412</accession>
<comment type="subcellular location">
    <subcellularLocation>
        <location evidence="1">Cytoplasm</location>
    </subcellularLocation>
</comment>
<dbReference type="InterPro" id="IPR000980">
    <property type="entry name" value="SH2"/>
</dbReference>
<dbReference type="InterPro" id="IPR036860">
    <property type="entry name" value="SH2_dom_sf"/>
</dbReference>
<dbReference type="FunFam" id="2.30.30.40:FF:000229">
    <property type="entry name" value="Tyrosine-protein kinase"/>
    <property type="match status" value="1"/>
</dbReference>
<gene>
    <name evidence="21" type="ORF">ACEWY4_021756</name>
</gene>
<keyword evidence="3" id="KW-0963">Cytoplasm</keyword>
<keyword evidence="10 14" id="KW-0727">SH2 domain</keyword>
<evidence type="ECO:0000256" key="14">
    <source>
        <dbReference type="PROSITE-ProRule" id="PRU00191"/>
    </source>
</evidence>
<dbReference type="PRINTS" id="PR00109">
    <property type="entry name" value="TYRKINASE"/>
</dbReference>
<keyword evidence="4" id="KW-0597">Phosphoprotein</keyword>
<evidence type="ECO:0000259" key="20">
    <source>
        <dbReference type="PROSITE" id="PS50011"/>
    </source>
</evidence>
<dbReference type="EC" id="2.7.10.2" evidence="17"/>
<dbReference type="PROSITE" id="PS00109">
    <property type="entry name" value="PROTEIN_KINASE_TYR"/>
    <property type="match status" value="1"/>
</dbReference>
<keyword evidence="11 17" id="KW-0829">Tyrosine-protein kinase</keyword>
<keyword evidence="9 16" id="KW-0067">ATP-binding</keyword>
<evidence type="ECO:0000256" key="2">
    <source>
        <dbReference type="ARBA" id="ARBA00022443"/>
    </source>
</evidence>
<dbReference type="GO" id="GO:0004715">
    <property type="term" value="F:non-membrane spanning protein tyrosine kinase activity"/>
    <property type="evidence" value="ECO:0007669"/>
    <property type="project" value="UniProtKB-EC"/>
</dbReference>
<evidence type="ECO:0000256" key="6">
    <source>
        <dbReference type="ARBA" id="ARBA00022707"/>
    </source>
</evidence>
<feature type="domain" description="SH3" evidence="19">
    <location>
        <begin position="64"/>
        <end position="128"/>
    </location>
</feature>
<protein>
    <recommendedName>
        <fullName evidence="17">Tyrosine-protein kinase</fullName>
        <ecNumber evidence="17">2.7.10.2</ecNumber>
    </recommendedName>
</protein>
<dbReference type="CDD" id="cd11845">
    <property type="entry name" value="SH3_Src_like"/>
    <property type="match status" value="1"/>
</dbReference>
<feature type="domain" description="SH2" evidence="18">
    <location>
        <begin position="134"/>
        <end position="226"/>
    </location>
</feature>
<evidence type="ECO:0000313" key="22">
    <source>
        <dbReference type="Proteomes" id="UP001591681"/>
    </source>
</evidence>
<dbReference type="PANTHER" id="PTHR24418">
    <property type="entry name" value="TYROSINE-PROTEIN KINASE"/>
    <property type="match status" value="1"/>
</dbReference>
<keyword evidence="8 17" id="KW-0418">Kinase</keyword>
<dbReference type="InterPro" id="IPR001245">
    <property type="entry name" value="Ser-Thr/Tyr_kinase_cat_dom"/>
</dbReference>
<reference evidence="21 22" key="1">
    <citation type="submission" date="2024-09" db="EMBL/GenBank/DDBJ databases">
        <title>A chromosome-level genome assembly of Gray's grenadier anchovy, Coilia grayii.</title>
        <authorList>
            <person name="Fu Z."/>
        </authorList>
    </citation>
    <scope>NUCLEOTIDE SEQUENCE [LARGE SCALE GENOMIC DNA]</scope>
    <source>
        <strain evidence="21">G4</strain>
        <tissue evidence="21">Muscle</tissue>
    </source>
</reference>
<dbReference type="Gene3D" id="1.10.510.10">
    <property type="entry name" value="Transferase(Phosphotransferase) domain 1"/>
    <property type="match status" value="1"/>
</dbReference>
<dbReference type="InterPro" id="IPR008266">
    <property type="entry name" value="Tyr_kinase_AS"/>
</dbReference>
<evidence type="ECO:0000259" key="19">
    <source>
        <dbReference type="PROSITE" id="PS50002"/>
    </source>
</evidence>
<dbReference type="PRINTS" id="PR00401">
    <property type="entry name" value="SH2DOMAIN"/>
</dbReference>
<dbReference type="PROSITE" id="PS50001">
    <property type="entry name" value="SH2"/>
    <property type="match status" value="1"/>
</dbReference>
<dbReference type="InterPro" id="IPR036028">
    <property type="entry name" value="SH3-like_dom_sf"/>
</dbReference>
<feature type="domain" description="Protein kinase" evidence="20">
    <location>
        <begin position="252"/>
        <end position="507"/>
    </location>
</feature>
<evidence type="ECO:0000256" key="11">
    <source>
        <dbReference type="ARBA" id="ARBA00023137"/>
    </source>
</evidence>
<dbReference type="CDD" id="cd05068">
    <property type="entry name" value="PTKc_Frk_like"/>
    <property type="match status" value="1"/>
</dbReference>
<dbReference type="PROSITE" id="PS50011">
    <property type="entry name" value="PROTEIN_KINASE_DOM"/>
    <property type="match status" value="1"/>
</dbReference>
<sequence length="520" mass="59169">MLVMTAKERCMGCLETAFRPCLNRFAKSNGPKKYAADERTVVITNPQVVEAPLRVLPPVPPPETPGYVYIALYDYTARTENDLSFKTGDKLEALDKSHGEWWYARALTGVSANKKGYIPANYVAAVESLDAELWFFADTKRLDAEKLLLAEGNEHGAFLIRHCESQKGEYSLSVLDRGKVKHYKIRKTDTGDYFVSRNRTFPTLKLLVDHYSNQDDGLCVRLIKPCKKLEAPQTHGLSYNTVDQWEIDRKSVRFICKLGAGQFGEVHEGIWNDTTPVAIKTLKPGTMDTKDFLGEAQIMKKLRHPKLIQLYAVCTVEEPIYIITELMKHGSLLEYLQKDGGTKLRISDQIEMAAQVAAGMGYLELQNYIHRDLAARNVLVGENNICKVADFGLARVFMDENVYQASGGTKFPVKWTAPEAIHDNKFSIKSDVWSFGILLYEIMTFGQMPYPTMTNHQVVQKLPTGYRMPCPPHCPKVMYEIMTDCWKDQPSDRPTFETLQWKLEDFFDMDLSSYDNASHY</sequence>
<evidence type="ECO:0000256" key="16">
    <source>
        <dbReference type="PROSITE-ProRule" id="PRU10141"/>
    </source>
</evidence>
<dbReference type="PRINTS" id="PR00452">
    <property type="entry name" value="SH3DOMAIN"/>
</dbReference>
<evidence type="ECO:0000256" key="10">
    <source>
        <dbReference type="ARBA" id="ARBA00022999"/>
    </source>
</evidence>
<comment type="similarity">
    <text evidence="17">Belongs to the protein kinase superfamily. Tyr protein kinase family.</text>
</comment>
<dbReference type="SMART" id="SM00252">
    <property type="entry name" value="SH2"/>
    <property type="match status" value="1"/>
</dbReference>
<dbReference type="Pfam" id="PF00018">
    <property type="entry name" value="SH3_1"/>
    <property type="match status" value="1"/>
</dbReference>
<evidence type="ECO:0000256" key="7">
    <source>
        <dbReference type="ARBA" id="ARBA00022741"/>
    </source>
</evidence>
<dbReference type="GO" id="GO:0005524">
    <property type="term" value="F:ATP binding"/>
    <property type="evidence" value="ECO:0007669"/>
    <property type="project" value="UniProtKB-UniRule"/>
</dbReference>
<evidence type="ECO:0000256" key="12">
    <source>
        <dbReference type="ARBA" id="ARBA00023288"/>
    </source>
</evidence>
<keyword evidence="12" id="KW-0449">Lipoprotein</keyword>
<dbReference type="FunFam" id="1.10.510.10:FF:000318">
    <property type="entry name" value="Tyrosine-protein kinase"/>
    <property type="match status" value="1"/>
</dbReference>
<dbReference type="Pfam" id="PF00017">
    <property type="entry name" value="SH2"/>
    <property type="match status" value="1"/>
</dbReference>
<dbReference type="InterPro" id="IPR020635">
    <property type="entry name" value="Tyr_kinase_cat_dom"/>
</dbReference>
<evidence type="ECO:0000256" key="1">
    <source>
        <dbReference type="ARBA" id="ARBA00004496"/>
    </source>
</evidence>
<dbReference type="Proteomes" id="UP001591681">
    <property type="component" value="Unassembled WGS sequence"/>
</dbReference>
<dbReference type="InterPro" id="IPR001452">
    <property type="entry name" value="SH3_domain"/>
</dbReference>
<dbReference type="PROSITE" id="PS00107">
    <property type="entry name" value="PROTEIN_KINASE_ATP"/>
    <property type="match status" value="1"/>
</dbReference>
<evidence type="ECO:0000256" key="8">
    <source>
        <dbReference type="ARBA" id="ARBA00022777"/>
    </source>
</evidence>
<dbReference type="SUPFAM" id="SSF55550">
    <property type="entry name" value="SH2 domain"/>
    <property type="match status" value="1"/>
</dbReference>
<proteinExistence type="inferred from homology"/>
<dbReference type="FunFam" id="3.30.200.20:FF:000037">
    <property type="entry name" value="Tyrosine-protein kinase"/>
    <property type="match status" value="1"/>
</dbReference>
<keyword evidence="6" id="KW-0519">Myristate</keyword>
<evidence type="ECO:0000256" key="3">
    <source>
        <dbReference type="ARBA" id="ARBA00022490"/>
    </source>
</evidence>
<evidence type="ECO:0000256" key="15">
    <source>
        <dbReference type="PROSITE-ProRule" id="PRU00192"/>
    </source>
</evidence>
<comment type="caution">
    <text evidence="21">The sequence shown here is derived from an EMBL/GenBank/DDBJ whole genome shotgun (WGS) entry which is preliminary data.</text>
</comment>
<evidence type="ECO:0000256" key="13">
    <source>
        <dbReference type="ARBA" id="ARBA00051245"/>
    </source>
</evidence>
<dbReference type="InterPro" id="IPR000719">
    <property type="entry name" value="Prot_kinase_dom"/>
</dbReference>
<evidence type="ECO:0000256" key="17">
    <source>
        <dbReference type="RuleBase" id="RU362096"/>
    </source>
</evidence>
<dbReference type="FunFam" id="3.30.505.10:FF:000044">
    <property type="entry name" value="Tyrosine-protein kinase"/>
    <property type="match status" value="1"/>
</dbReference>
<keyword evidence="22" id="KW-1185">Reference proteome</keyword>
<keyword evidence="7 16" id="KW-0547">Nucleotide-binding</keyword>
<evidence type="ECO:0000313" key="21">
    <source>
        <dbReference type="EMBL" id="KAL2081938.1"/>
    </source>
</evidence>
<dbReference type="SUPFAM" id="SSF56112">
    <property type="entry name" value="Protein kinase-like (PK-like)"/>
    <property type="match status" value="1"/>
</dbReference>
<evidence type="ECO:0000256" key="4">
    <source>
        <dbReference type="ARBA" id="ARBA00022553"/>
    </source>
</evidence>
<dbReference type="InterPro" id="IPR050198">
    <property type="entry name" value="Non-receptor_tyrosine_kinases"/>
</dbReference>
<feature type="binding site" evidence="16">
    <location>
        <position position="280"/>
    </location>
    <ligand>
        <name>ATP</name>
        <dbReference type="ChEBI" id="CHEBI:30616"/>
    </ligand>
</feature>
<evidence type="ECO:0000256" key="9">
    <source>
        <dbReference type="ARBA" id="ARBA00022840"/>
    </source>
</evidence>
<keyword evidence="2 15" id="KW-0728">SH3 domain</keyword>
<dbReference type="Pfam" id="PF07714">
    <property type="entry name" value="PK_Tyr_Ser-Thr"/>
    <property type="match status" value="1"/>
</dbReference>
<dbReference type="GO" id="GO:0005737">
    <property type="term" value="C:cytoplasm"/>
    <property type="evidence" value="ECO:0007669"/>
    <property type="project" value="UniProtKB-SubCell"/>
</dbReference>
<comment type="catalytic activity">
    <reaction evidence="13 17">
        <text>L-tyrosyl-[protein] + ATP = O-phospho-L-tyrosyl-[protein] + ADP + H(+)</text>
        <dbReference type="Rhea" id="RHEA:10596"/>
        <dbReference type="Rhea" id="RHEA-COMP:10136"/>
        <dbReference type="Rhea" id="RHEA-COMP:20101"/>
        <dbReference type="ChEBI" id="CHEBI:15378"/>
        <dbReference type="ChEBI" id="CHEBI:30616"/>
        <dbReference type="ChEBI" id="CHEBI:46858"/>
        <dbReference type="ChEBI" id="CHEBI:61978"/>
        <dbReference type="ChEBI" id="CHEBI:456216"/>
        <dbReference type="EC" id="2.7.10.2"/>
    </reaction>
</comment>
<dbReference type="SMART" id="SM00326">
    <property type="entry name" value="SH3"/>
    <property type="match status" value="1"/>
</dbReference>